<name>A0ABS0CRA2_9NOCA</name>
<dbReference type="PANTHER" id="PTHR10696:SF56">
    <property type="entry name" value="TAUD_TFDA-LIKE DOMAIN-CONTAINING PROTEIN"/>
    <property type="match status" value="1"/>
</dbReference>
<keyword evidence="3" id="KW-0408">Iron</keyword>
<protein>
    <submittedName>
        <fullName evidence="6">TauD/TfdA family dioxygenase</fullName>
    </submittedName>
</protein>
<reference evidence="6 7" key="1">
    <citation type="submission" date="2020-10" db="EMBL/GenBank/DDBJ databases">
        <title>Identification of Nocardia species via Next-generation sequencing and recognition of intraspecies genetic diversity.</title>
        <authorList>
            <person name="Li P."/>
            <person name="Li P."/>
            <person name="Lu B."/>
        </authorList>
    </citation>
    <scope>NUCLEOTIDE SEQUENCE [LARGE SCALE GENOMIC DNA]</scope>
    <source>
        <strain evidence="6 7">BJ06-0157</strain>
    </source>
</reference>
<dbReference type="RefSeq" id="WP_195130363.1">
    <property type="nucleotide sequence ID" value="NZ_JADLQX010000011.1"/>
</dbReference>
<keyword evidence="6" id="KW-0223">Dioxygenase</keyword>
<dbReference type="EMBL" id="JADLQX010000011">
    <property type="protein sequence ID" value="MBF6299070.1"/>
    <property type="molecule type" value="Genomic_DNA"/>
</dbReference>
<dbReference type="Proteomes" id="UP000702209">
    <property type="component" value="Unassembled WGS sequence"/>
</dbReference>
<dbReference type="Pfam" id="PF02668">
    <property type="entry name" value="TauD"/>
    <property type="match status" value="1"/>
</dbReference>
<accession>A0ABS0CRA2</accession>
<keyword evidence="7" id="KW-1185">Reference proteome</keyword>
<dbReference type="InterPro" id="IPR003819">
    <property type="entry name" value="TauD/TfdA-like"/>
</dbReference>
<evidence type="ECO:0000256" key="1">
    <source>
        <dbReference type="ARBA" id="ARBA00001954"/>
    </source>
</evidence>
<dbReference type="GO" id="GO:0051213">
    <property type="term" value="F:dioxygenase activity"/>
    <property type="evidence" value="ECO:0007669"/>
    <property type="project" value="UniProtKB-KW"/>
</dbReference>
<dbReference type="PANTHER" id="PTHR10696">
    <property type="entry name" value="GAMMA-BUTYROBETAINE HYDROXYLASE-RELATED"/>
    <property type="match status" value="1"/>
</dbReference>
<keyword evidence="2" id="KW-0560">Oxidoreductase</keyword>
<evidence type="ECO:0000259" key="5">
    <source>
        <dbReference type="Pfam" id="PF02668"/>
    </source>
</evidence>
<comment type="caution">
    <text evidence="6">The sequence shown here is derived from an EMBL/GenBank/DDBJ whole genome shotgun (WGS) entry which is preliminary data.</text>
</comment>
<evidence type="ECO:0000256" key="2">
    <source>
        <dbReference type="ARBA" id="ARBA00023002"/>
    </source>
</evidence>
<dbReference type="InterPro" id="IPR042098">
    <property type="entry name" value="TauD-like_sf"/>
</dbReference>
<comment type="cofactor">
    <cofactor evidence="1">
        <name>Fe(2+)</name>
        <dbReference type="ChEBI" id="CHEBI:29033"/>
    </cofactor>
</comment>
<evidence type="ECO:0000256" key="3">
    <source>
        <dbReference type="ARBA" id="ARBA00023004"/>
    </source>
</evidence>
<proteinExistence type="predicted"/>
<feature type="domain" description="TauD/TfdA-like" evidence="5">
    <location>
        <begin position="23"/>
        <end position="248"/>
    </location>
</feature>
<dbReference type="SUPFAM" id="SSF51197">
    <property type="entry name" value="Clavaminate synthase-like"/>
    <property type="match status" value="1"/>
</dbReference>
<evidence type="ECO:0000256" key="4">
    <source>
        <dbReference type="ARBA" id="ARBA00023194"/>
    </source>
</evidence>
<dbReference type="InterPro" id="IPR050411">
    <property type="entry name" value="AlphaKG_dependent_hydroxylases"/>
</dbReference>
<sequence length="281" mass="30756">MASDAVGVVVDLLEERLGPGGSGLAVVTGDGLSDLTDVQLRLFLLTAATQLGRLSAQNSDGEIIVSVRDERPVDVATARGYQSNGPMLMHTDPTDIAGLLCLRPGSAGGANSFASAAAVLDVITEEAPELVSEYFRLWNWDLRGTQRPGAPHLIQTPIFSLYRGHLSCRYGSLMLREGMRLAAGGLNDRQSSALDLFEDVAQRAAVTFDHTLQRGESVWIDNYRVLHSRTSFTDNPTQDKSRHLLRTWIWRQEHRSCLAPSFRAFAEAIDWIPQVGIRQGG</sequence>
<evidence type="ECO:0000313" key="6">
    <source>
        <dbReference type="EMBL" id="MBF6299070.1"/>
    </source>
</evidence>
<keyword evidence="4" id="KW-0045">Antibiotic biosynthesis</keyword>
<gene>
    <name evidence="6" type="ORF">IU459_16190</name>
</gene>
<organism evidence="6 7">
    <name type="scientific">Nocardia amamiensis</name>
    <dbReference type="NCBI Taxonomy" id="404578"/>
    <lineage>
        <taxon>Bacteria</taxon>
        <taxon>Bacillati</taxon>
        <taxon>Actinomycetota</taxon>
        <taxon>Actinomycetes</taxon>
        <taxon>Mycobacteriales</taxon>
        <taxon>Nocardiaceae</taxon>
        <taxon>Nocardia</taxon>
    </lineage>
</organism>
<evidence type="ECO:0000313" key="7">
    <source>
        <dbReference type="Proteomes" id="UP000702209"/>
    </source>
</evidence>
<dbReference type="Gene3D" id="3.60.130.10">
    <property type="entry name" value="Clavaminate synthase-like"/>
    <property type="match status" value="1"/>
</dbReference>